<evidence type="ECO:0000313" key="2">
    <source>
        <dbReference type="Proteomes" id="UP000011223"/>
    </source>
</evidence>
<gene>
    <name evidence="1" type="ORF">D515_02540</name>
</gene>
<protein>
    <submittedName>
        <fullName evidence="1">Uncharacterized protein</fullName>
    </submittedName>
</protein>
<name>R1IVR7_9GAMM</name>
<dbReference type="AlphaFoldDB" id="R1IVR7"/>
<evidence type="ECO:0000313" key="1">
    <source>
        <dbReference type="EMBL" id="EOD81572.1"/>
    </source>
</evidence>
<dbReference type="Proteomes" id="UP000011223">
    <property type="component" value="Unassembled WGS sequence"/>
</dbReference>
<organism evidence="1 2">
    <name type="scientific">Grimontia indica</name>
    <dbReference type="NCBI Taxonomy" id="1056512"/>
    <lineage>
        <taxon>Bacteria</taxon>
        <taxon>Pseudomonadati</taxon>
        <taxon>Pseudomonadota</taxon>
        <taxon>Gammaproteobacteria</taxon>
        <taxon>Vibrionales</taxon>
        <taxon>Vibrionaceae</taxon>
        <taxon>Grimontia</taxon>
    </lineage>
</organism>
<keyword evidence="2" id="KW-1185">Reference proteome</keyword>
<comment type="caution">
    <text evidence="1">The sequence shown here is derived from an EMBL/GenBank/DDBJ whole genome shotgun (WGS) entry which is preliminary data.</text>
</comment>
<proteinExistence type="predicted"/>
<sequence>MLEDDHRHITFNPLDESANAGFVGFSALRTISTGFLVHDHGTL</sequence>
<dbReference type="EMBL" id="ANFM02000003">
    <property type="protein sequence ID" value="EOD81572.1"/>
    <property type="molecule type" value="Genomic_DNA"/>
</dbReference>
<reference evidence="1 2" key="1">
    <citation type="journal article" date="2014" name="PLoS ONE">
        <title>Grimontia indica AK16(T), sp. nov., Isolated from a Seawater Sample Reports the Presence of Pathogenic Genes Similar to Vibrio Genus.</title>
        <authorList>
            <person name="Singh A."/>
            <person name="Vaidya B."/>
            <person name="Khatri I."/>
            <person name="Srinivas T.N."/>
            <person name="Subramanian S."/>
            <person name="Korpole S."/>
            <person name="Pinnaka A.K."/>
        </authorList>
    </citation>
    <scope>NUCLEOTIDE SEQUENCE [LARGE SCALE GENOMIC DNA]</scope>
    <source>
        <strain evidence="1 2">AK16</strain>
    </source>
</reference>
<accession>R1IVR7</accession>